<dbReference type="EMBL" id="LN868938">
    <property type="protein sequence ID" value="CRY74940.1"/>
    <property type="molecule type" value="Genomic_DNA"/>
</dbReference>
<sequence>MPRRNTRPAGRGQRGKTVLHGPGGQSGTSFRCLGCRLDVPVAAPGTAHRNHCPHCLTSRHVDRRIPGDRAETCRGRMRALSLTVREDGEWSLVHQCLACGTLRLNRIAGDDNALALMRIALRPLADSRLGHRTMLSL</sequence>
<proteinExistence type="predicted"/>
<reference evidence="4" key="1">
    <citation type="submission" date="2015-03" db="EMBL/GenBank/DDBJ databases">
        <authorList>
            <consortium name="Pathogen Informatics"/>
        </authorList>
    </citation>
    <scope>NUCLEOTIDE SEQUENCE [LARGE SCALE GENOMIC DNA]</scope>
    <source>
        <strain evidence="4">NCTC11134</strain>
    </source>
</reference>
<evidence type="ECO:0000313" key="4">
    <source>
        <dbReference type="Proteomes" id="UP000057820"/>
    </source>
</evidence>
<evidence type="ECO:0000259" key="2">
    <source>
        <dbReference type="Pfam" id="PF12647"/>
    </source>
</evidence>
<gene>
    <name evidence="3" type="ORF">ERS450000_01066</name>
</gene>
<feature type="region of interest" description="Disordered" evidence="1">
    <location>
        <begin position="1"/>
        <end position="23"/>
    </location>
</feature>
<dbReference type="Pfam" id="PF12647">
    <property type="entry name" value="RNHCP"/>
    <property type="match status" value="1"/>
</dbReference>
<name>A0A0H5NG97_NOCFR</name>
<evidence type="ECO:0000313" key="3">
    <source>
        <dbReference type="EMBL" id="CRY74940.1"/>
    </source>
</evidence>
<dbReference type="Proteomes" id="UP000057820">
    <property type="component" value="Chromosome 1"/>
</dbReference>
<accession>A0A0H5NG97</accession>
<dbReference type="AlphaFoldDB" id="A0A0H5NG97"/>
<dbReference type="RefSeq" id="WP_060590903.1">
    <property type="nucleotide sequence ID" value="NZ_CP031418.1"/>
</dbReference>
<evidence type="ECO:0000256" key="1">
    <source>
        <dbReference type="SAM" id="MobiDB-lite"/>
    </source>
</evidence>
<protein>
    <submittedName>
        <fullName evidence="3">RNHCP domain</fullName>
    </submittedName>
</protein>
<dbReference type="KEGG" id="nfr:ERS450000_01066"/>
<feature type="domain" description="RNHCP" evidence="2">
    <location>
        <begin position="28"/>
        <end position="117"/>
    </location>
</feature>
<organism evidence="3 4">
    <name type="scientific">Nocardia farcinica</name>
    <dbReference type="NCBI Taxonomy" id="37329"/>
    <lineage>
        <taxon>Bacteria</taxon>
        <taxon>Bacillati</taxon>
        <taxon>Actinomycetota</taxon>
        <taxon>Actinomycetes</taxon>
        <taxon>Mycobacteriales</taxon>
        <taxon>Nocardiaceae</taxon>
        <taxon>Nocardia</taxon>
    </lineage>
</organism>
<dbReference type="InterPro" id="IPR024439">
    <property type="entry name" value="RNHCP"/>
</dbReference>